<feature type="non-terminal residue" evidence="2">
    <location>
        <position position="307"/>
    </location>
</feature>
<evidence type="ECO:0000256" key="1">
    <source>
        <dbReference type="SAM" id="Phobius"/>
    </source>
</evidence>
<sequence length="307" mass="34936">MWKLRETSPFKVDEFEDDPNAYALRKEIEKCIQYLYNKRNLLLYGPRGIGKSSLGIQLQKMLMGNKRLLERCNIDCEFPKYLSIRIPCDKEDNLSQIAYNILFYLEEAYNEKFKSIEYKDKKASIKVNFGILQAGIEAKIDSPKYSPTAIATVLTSELSKIIKIITSSGKYYGINIMIDELDYLSPDINFAHFIKNVHVILSQKISKNIFFILAGNTGIYNRLHSADPSISRIVKTIKIPILEATELEYILDYASANCSPPFIIEAKIDSVLTLFFDFSPNSILIHSIGIFLGSVLSTLLLYLVIAI</sequence>
<dbReference type="InterPro" id="IPR027417">
    <property type="entry name" value="P-loop_NTPase"/>
</dbReference>
<keyword evidence="1" id="KW-1133">Transmembrane helix</keyword>
<dbReference type="Gene3D" id="3.40.50.300">
    <property type="entry name" value="P-loop containing nucleotide triphosphate hydrolases"/>
    <property type="match status" value="1"/>
</dbReference>
<keyword evidence="1" id="KW-0472">Membrane</keyword>
<evidence type="ECO:0008006" key="3">
    <source>
        <dbReference type="Google" id="ProtNLM"/>
    </source>
</evidence>
<protein>
    <recommendedName>
        <fullName evidence="3">AAA+ ATPase domain-containing protein</fullName>
    </recommendedName>
</protein>
<keyword evidence="1" id="KW-0812">Transmembrane</keyword>
<proteinExistence type="predicted"/>
<reference evidence="2" key="1">
    <citation type="journal article" date="2014" name="Front. Microbiol.">
        <title>High frequency of phylogenetically diverse reductive dehalogenase-homologous genes in deep subseafloor sedimentary metagenomes.</title>
        <authorList>
            <person name="Kawai M."/>
            <person name="Futagami T."/>
            <person name="Toyoda A."/>
            <person name="Takaki Y."/>
            <person name="Nishi S."/>
            <person name="Hori S."/>
            <person name="Arai W."/>
            <person name="Tsubouchi T."/>
            <person name="Morono Y."/>
            <person name="Uchiyama I."/>
            <person name="Ito T."/>
            <person name="Fujiyama A."/>
            <person name="Inagaki F."/>
            <person name="Takami H."/>
        </authorList>
    </citation>
    <scope>NUCLEOTIDE SEQUENCE</scope>
    <source>
        <strain evidence="2">Expedition CK06-06</strain>
    </source>
</reference>
<comment type="caution">
    <text evidence="2">The sequence shown here is derived from an EMBL/GenBank/DDBJ whole genome shotgun (WGS) entry which is preliminary data.</text>
</comment>
<dbReference type="SUPFAM" id="SSF52540">
    <property type="entry name" value="P-loop containing nucleoside triphosphate hydrolases"/>
    <property type="match status" value="1"/>
</dbReference>
<name>X1B959_9ZZZZ</name>
<accession>X1B959</accession>
<gene>
    <name evidence="2" type="ORF">S01H4_05030</name>
</gene>
<organism evidence="2">
    <name type="scientific">marine sediment metagenome</name>
    <dbReference type="NCBI Taxonomy" id="412755"/>
    <lineage>
        <taxon>unclassified sequences</taxon>
        <taxon>metagenomes</taxon>
        <taxon>ecological metagenomes</taxon>
    </lineage>
</organism>
<feature type="transmembrane region" description="Helical" evidence="1">
    <location>
        <begin position="283"/>
        <end position="305"/>
    </location>
</feature>
<dbReference type="AlphaFoldDB" id="X1B959"/>
<evidence type="ECO:0000313" key="2">
    <source>
        <dbReference type="EMBL" id="GAG68486.1"/>
    </source>
</evidence>
<dbReference type="EMBL" id="BART01001416">
    <property type="protein sequence ID" value="GAG68486.1"/>
    <property type="molecule type" value="Genomic_DNA"/>
</dbReference>